<name>A0A8S4RK66_9NEOP</name>
<organism evidence="3 4">
    <name type="scientific">Pararge aegeria aegeria</name>
    <dbReference type="NCBI Taxonomy" id="348720"/>
    <lineage>
        <taxon>Eukaryota</taxon>
        <taxon>Metazoa</taxon>
        <taxon>Ecdysozoa</taxon>
        <taxon>Arthropoda</taxon>
        <taxon>Hexapoda</taxon>
        <taxon>Insecta</taxon>
        <taxon>Pterygota</taxon>
        <taxon>Neoptera</taxon>
        <taxon>Endopterygota</taxon>
        <taxon>Lepidoptera</taxon>
        <taxon>Glossata</taxon>
        <taxon>Ditrysia</taxon>
        <taxon>Papilionoidea</taxon>
        <taxon>Nymphalidae</taxon>
        <taxon>Satyrinae</taxon>
        <taxon>Satyrini</taxon>
        <taxon>Parargina</taxon>
        <taxon>Pararge</taxon>
    </lineage>
</organism>
<feature type="signal peptide" evidence="1">
    <location>
        <begin position="1"/>
        <end position="21"/>
    </location>
</feature>
<protein>
    <submittedName>
        <fullName evidence="3">Jg11209 protein</fullName>
    </submittedName>
</protein>
<proteinExistence type="predicted"/>
<dbReference type="InterPro" id="IPR002557">
    <property type="entry name" value="Chitin-bd_dom"/>
</dbReference>
<dbReference type="EMBL" id="CAKXAJ010025255">
    <property type="protein sequence ID" value="CAH2237239.1"/>
    <property type="molecule type" value="Genomic_DNA"/>
</dbReference>
<keyword evidence="4" id="KW-1185">Reference proteome</keyword>
<dbReference type="OrthoDB" id="8179045at2759"/>
<dbReference type="GO" id="GO:0005576">
    <property type="term" value="C:extracellular region"/>
    <property type="evidence" value="ECO:0007669"/>
    <property type="project" value="InterPro"/>
</dbReference>
<dbReference type="SUPFAM" id="SSF57625">
    <property type="entry name" value="Invertebrate chitin-binding proteins"/>
    <property type="match status" value="1"/>
</dbReference>
<evidence type="ECO:0000313" key="3">
    <source>
        <dbReference type="EMBL" id="CAH2237239.1"/>
    </source>
</evidence>
<keyword evidence="1" id="KW-0732">Signal</keyword>
<reference evidence="3" key="1">
    <citation type="submission" date="2022-03" db="EMBL/GenBank/DDBJ databases">
        <authorList>
            <person name="Lindestad O."/>
        </authorList>
    </citation>
    <scope>NUCLEOTIDE SEQUENCE</scope>
</reference>
<dbReference type="AlphaFoldDB" id="A0A8S4RK66"/>
<accession>A0A8S4RK66</accession>
<comment type="caution">
    <text evidence="3">The sequence shown here is derived from an EMBL/GenBank/DDBJ whole genome shotgun (WGS) entry which is preliminary data.</text>
</comment>
<dbReference type="PROSITE" id="PS50940">
    <property type="entry name" value="CHIT_BIND_II"/>
    <property type="match status" value="1"/>
</dbReference>
<dbReference type="GO" id="GO:0008061">
    <property type="term" value="F:chitin binding"/>
    <property type="evidence" value="ECO:0007669"/>
    <property type="project" value="InterPro"/>
</dbReference>
<dbReference type="Proteomes" id="UP000838756">
    <property type="component" value="Unassembled WGS sequence"/>
</dbReference>
<dbReference type="Gene3D" id="2.170.140.10">
    <property type="entry name" value="Chitin binding domain"/>
    <property type="match status" value="1"/>
</dbReference>
<evidence type="ECO:0000256" key="1">
    <source>
        <dbReference type="SAM" id="SignalP"/>
    </source>
</evidence>
<feature type="domain" description="Chitin-binding type-2" evidence="2">
    <location>
        <begin position="22"/>
        <end position="81"/>
    </location>
</feature>
<dbReference type="InterPro" id="IPR036508">
    <property type="entry name" value="Chitin-bd_dom_sf"/>
</dbReference>
<sequence length="168" mass="17849">MDGKWSIAVFLILCFAWQVKSAVTCAANGRYPDPADTSCKNYTLCVARSNGSFIGYNYICPSTSLFNPAIAQCTTNYVCNVTTSVCTTEGFFADPNGTNCSTFISCVNGPTNAAFTCAGSPFQHLGTPTSIGSPNYVPCPLPLQLCDSLRYVGNSGFSTDLLIPDLIT</sequence>
<evidence type="ECO:0000313" key="4">
    <source>
        <dbReference type="Proteomes" id="UP000838756"/>
    </source>
</evidence>
<gene>
    <name evidence="3" type="primary">jg11209</name>
    <name evidence="3" type="ORF">PAEG_LOCUS14540</name>
</gene>
<feature type="chain" id="PRO_5035945898" evidence="1">
    <location>
        <begin position="22"/>
        <end position="168"/>
    </location>
</feature>
<evidence type="ECO:0000259" key="2">
    <source>
        <dbReference type="PROSITE" id="PS50940"/>
    </source>
</evidence>